<proteinExistence type="predicted"/>
<dbReference type="AlphaFoldDB" id="C0XGA9"/>
<gene>
    <name evidence="1" type="ORF">HMPREF0519_0270</name>
</gene>
<dbReference type="Proteomes" id="UP000003752">
    <property type="component" value="Unassembled WGS sequence"/>
</dbReference>
<dbReference type="HOGENOM" id="CLU_3185108_0_0_9"/>
<protein>
    <submittedName>
        <fullName evidence="1">Uncharacterized protein</fullName>
    </submittedName>
</protein>
<keyword evidence="2" id="KW-1185">Reference proteome</keyword>
<dbReference type="EMBL" id="ACGP01000059">
    <property type="protein sequence ID" value="EEI25589.1"/>
    <property type="molecule type" value="Genomic_DNA"/>
</dbReference>
<sequence length="46" mass="4922">MTIPENVPVIKRKPRKSKAFPLADGVNLGRSAKVAIKAATTNGMLM</sequence>
<reference evidence="1 2" key="1">
    <citation type="submission" date="2009-01" db="EMBL/GenBank/DDBJ databases">
        <authorList>
            <person name="Qin X."/>
            <person name="Bachman B."/>
            <person name="Battles P."/>
            <person name="Bell A."/>
            <person name="Bess C."/>
            <person name="Bickham C."/>
            <person name="Chaboub L."/>
            <person name="Chen D."/>
            <person name="Coyle M."/>
            <person name="Deiros D.R."/>
            <person name="Dinh H."/>
            <person name="Forbes L."/>
            <person name="Fowler G."/>
            <person name="Francisco L."/>
            <person name="Fu Q."/>
            <person name="Gubbala S."/>
            <person name="Hale W."/>
            <person name="Han Y."/>
            <person name="Hemphill L."/>
            <person name="Highlander S.K."/>
            <person name="Hirani K."/>
            <person name="Hogues M."/>
            <person name="Jackson L."/>
            <person name="Jakkamsetti A."/>
            <person name="Javaid M."/>
            <person name="Jiang H."/>
            <person name="Korchina V."/>
            <person name="Kovar C."/>
            <person name="Lara F."/>
            <person name="Lee S."/>
            <person name="Mata R."/>
            <person name="Mathew T."/>
            <person name="Moen C."/>
            <person name="Morales K."/>
            <person name="Munidasa M."/>
            <person name="Nazareth L."/>
            <person name="Ngo R."/>
            <person name="Nguyen L."/>
            <person name="Okwuonu G."/>
            <person name="Ongeri F."/>
            <person name="Patil S."/>
            <person name="Petrosino J."/>
            <person name="Pham C."/>
            <person name="Pham P."/>
            <person name="Pu L.-L."/>
            <person name="Puazo M."/>
            <person name="Raj R."/>
            <person name="Reid J."/>
            <person name="Rouhana J."/>
            <person name="Saada N."/>
            <person name="Shang Y."/>
            <person name="Simmons D."/>
            <person name="Thornton R."/>
            <person name="Warren J."/>
            <person name="Weissenberger G."/>
            <person name="Zhang J."/>
            <person name="Zhang L."/>
            <person name="Zhou C."/>
            <person name="Zhu D."/>
            <person name="Muzny D."/>
            <person name="Worley K."/>
            <person name="Gibbs R."/>
        </authorList>
    </citation>
    <scope>NUCLEOTIDE SEQUENCE [LARGE SCALE GENOMIC DNA]</scope>
    <source>
        <strain evidence="2">ATCC 8290 / DSM 20176 / CCUG 30140 / JCM 1155 / KCTC 3500 / NBRC 15886 / NCIMB 8040 / NRRL B-1843 / 9</strain>
    </source>
</reference>
<organism evidence="1 2">
    <name type="scientific">Lentilactobacillus hilgardii (strain ATCC 8290 / DSM 20176 / CCUG 30140 / JCM 1155 / KCTC 3500 / NBRC 15886 / NCIMB 8040 / NRRL B-1843 / 9)</name>
    <dbReference type="NCBI Taxonomy" id="1423757"/>
    <lineage>
        <taxon>Bacteria</taxon>
        <taxon>Bacillati</taxon>
        <taxon>Bacillota</taxon>
        <taxon>Bacilli</taxon>
        <taxon>Lactobacillales</taxon>
        <taxon>Lactobacillaceae</taxon>
        <taxon>Lentilactobacillus</taxon>
    </lineage>
</organism>
<evidence type="ECO:0000313" key="1">
    <source>
        <dbReference type="EMBL" id="EEI25589.1"/>
    </source>
</evidence>
<accession>C0XGA9</accession>
<comment type="caution">
    <text evidence="1">The sequence shown here is derived from an EMBL/GenBank/DDBJ whole genome shotgun (WGS) entry which is preliminary data.</text>
</comment>
<name>C0XGA9_LENH9</name>
<evidence type="ECO:0000313" key="2">
    <source>
        <dbReference type="Proteomes" id="UP000003752"/>
    </source>
</evidence>